<dbReference type="AlphaFoldDB" id="A0A644V0E3"/>
<evidence type="ECO:0000313" key="6">
    <source>
        <dbReference type="EMBL" id="MPL84475.1"/>
    </source>
</evidence>
<proteinExistence type="predicted"/>
<feature type="region of interest" description="Disordered" evidence="4">
    <location>
        <begin position="1"/>
        <end position="53"/>
    </location>
</feature>
<dbReference type="GO" id="GO:0003700">
    <property type="term" value="F:DNA-binding transcription factor activity"/>
    <property type="evidence" value="ECO:0007669"/>
    <property type="project" value="InterPro"/>
</dbReference>
<reference evidence="6" key="1">
    <citation type="submission" date="2019-08" db="EMBL/GenBank/DDBJ databases">
        <authorList>
            <person name="Kucharzyk K."/>
            <person name="Murdoch R.W."/>
            <person name="Higgins S."/>
            <person name="Loffler F."/>
        </authorList>
    </citation>
    <scope>NUCLEOTIDE SEQUENCE</scope>
</reference>
<dbReference type="SMART" id="SM00345">
    <property type="entry name" value="HTH_GNTR"/>
    <property type="match status" value="1"/>
</dbReference>
<organism evidence="6">
    <name type="scientific">bioreactor metagenome</name>
    <dbReference type="NCBI Taxonomy" id="1076179"/>
    <lineage>
        <taxon>unclassified sequences</taxon>
        <taxon>metagenomes</taxon>
        <taxon>ecological metagenomes</taxon>
    </lineage>
</organism>
<dbReference type="InterPro" id="IPR036390">
    <property type="entry name" value="WH_DNA-bd_sf"/>
</dbReference>
<dbReference type="InterPro" id="IPR000524">
    <property type="entry name" value="Tscrpt_reg_HTH_GntR"/>
</dbReference>
<dbReference type="SUPFAM" id="SSF46785">
    <property type="entry name" value="Winged helix' DNA-binding domain"/>
    <property type="match status" value="1"/>
</dbReference>
<comment type="caution">
    <text evidence="6">The sequence shown here is derived from an EMBL/GenBank/DDBJ whole genome shotgun (WGS) entry which is preliminary data.</text>
</comment>
<dbReference type="SUPFAM" id="SSF48008">
    <property type="entry name" value="GntR ligand-binding domain-like"/>
    <property type="match status" value="1"/>
</dbReference>
<keyword evidence="3" id="KW-0804">Transcription</keyword>
<evidence type="ECO:0000256" key="4">
    <source>
        <dbReference type="SAM" id="MobiDB-lite"/>
    </source>
</evidence>
<feature type="domain" description="HTH gntR-type" evidence="5">
    <location>
        <begin position="125"/>
        <end position="193"/>
    </location>
</feature>
<dbReference type="PRINTS" id="PR00035">
    <property type="entry name" value="HTHGNTR"/>
</dbReference>
<dbReference type="PROSITE" id="PS50949">
    <property type="entry name" value="HTH_GNTR"/>
    <property type="match status" value="1"/>
</dbReference>
<evidence type="ECO:0000256" key="1">
    <source>
        <dbReference type="ARBA" id="ARBA00023015"/>
    </source>
</evidence>
<dbReference type="CDD" id="cd07377">
    <property type="entry name" value="WHTH_GntR"/>
    <property type="match status" value="1"/>
</dbReference>
<dbReference type="InterPro" id="IPR036388">
    <property type="entry name" value="WH-like_DNA-bd_sf"/>
</dbReference>
<evidence type="ECO:0000256" key="2">
    <source>
        <dbReference type="ARBA" id="ARBA00023125"/>
    </source>
</evidence>
<gene>
    <name evidence="6" type="primary">nanR_1</name>
    <name evidence="6" type="ORF">SDC9_30440</name>
</gene>
<dbReference type="EMBL" id="VSSQ01000190">
    <property type="protein sequence ID" value="MPL84475.1"/>
    <property type="molecule type" value="Genomic_DNA"/>
</dbReference>
<evidence type="ECO:0000259" key="5">
    <source>
        <dbReference type="PROSITE" id="PS50949"/>
    </source>
</evidence>
<sequence length="347" mass="37556">MEAKGPARGPAGSPALAASNCSKYPGGERQRREGAAPPAPAAPSPRGERGRCPLWPAAIHPRDIWGNWKRGGVAGELRGAFRVWIFLGQSGYSLTVPCGTVQGNLQVPPSSGRLLSAPQSEPVVGATVQYVIDTLTTRIVSGEYGVDERLPSERALAQDLGVARNTVREALDQLEERGMIRRRAGSGSFVTWDPSGTQAAVSTVAAETGPLQLQVVRGIFEPEMVRLAIINMPPRAIEALGETLSQMEAVQADAGAFVRLEEEFHRQIAAGTGNPLLIACYNLVIDARRQSFRGAMYRRHLTPNRIASYQRGYNALFNAIAARDIEAASEFMKLTLIEDQKLLMQED</sequence>
<accession>A0A644V0E3</accession>
<protein>
    <submittedName>
        <fullName evidence="6">Transcriptional regulator NanR</fullName>
    </submittedName>
</protein>
<keyword evidence="1" id="KW-0805">Transcription regulation</keyword>
<dbReference type="Pfam" id="PF00392">
    <property type="entry name" value="GntR"/>
    <property type="match status" value="1"/>
</dbReference>
<keyword evidence="2" id="KW-0238">DNA-binding</keyword>
<name>A0A644V0E3_9ZZZZ</name>
<evidence type="ECO:0000256" key="3">
    <source>
        <dbReference type="ARBA" id="ARBA00023163"/>
    </source>
</evidence>
<dbReference type="PANTHER" id="PTHR43537:SF5">
    <property type="entry name" value="UXU OPERON TRANSCRIPTIONAL REGULATOR"/>
    <property type="match status" value="1"/>
</dbReference>
<dbReference type="InterPro" id="IPR011711">
    <property type="entry name" value="GntR_C"/>
</dbReference>
<dbReference type="InterPro" id="IPR008920">
    <property type="entry name" value="TF_FadR/GntR_C"/>
</dbReference>
<dbReference type="PANTHER" id="PTHR43537">
    <property type="entry name" value="TRANSCRIPTIONAL REGULATOR, GNTR FAMILY"/>
    <property type="match status" value="1"/>
</dbReference>
<dbReference type="Gene3D" id="1.20.120.530">
    <property type="entry name" value="GntR ligand-binding domain-like"/>
    <property type="match status" value="1"/>
</dbReference>
<dbReference type="Pfam" id="PF07729">
    <property type="entry name" value="FCD"/>
    <property type="match status" value="1"/>
</dbReference>
<dbReference type="GO" id="GO:0003677">
    <property type="term" value="F:DNA binding"/>
    <property type="evidence" value="ECO:0007669"/>
    <property type="project" value="UniProtKB-KW"/>
</dbReference>
<dbReference type="Gene3D" id="1.10.10.10">
    <property type="entry name" value="Winged helix-like DNA-binding domain superfamily/Winged helix DNA-binding domain"/>
    <property type="match status" value="1"/>
</dbReference>
<dbReference type="SMART" id="SM00895">
    <property type="entry name" value="FCD"/>
    <property type="match status" value="1"/>
</dbReference>